<dbReference type="NCBIfam" id="TIGR02620">
    <property type="entry name" value="cas_VVA1548"/>
    <property type="match status" value="1"/>
</dbReference>
<protein>
    <submittedName>
        <fullName evidence="1">CRISPR-associated protein Csx16</fullName>
    </submittedName>
</protein>
<organism evidence="1 2">
    <name type="scientific">Alkalimarinus sediminis</name>
    <dbReference type="NCBI Taxonomy" id="1632866"/>
    <lineage>
        <taxon>Bacteria</taxon>
        <taxon>Pseudomonadati</taxon>
        <taxon>Pseudomonadota</taxon>
        <taxon>Gammaproteobacteria</taxon>
        <taxon>Alteromonadales</taxon>
        <taxon>Alteromonadaceae</taxon>
        <taxon>Alkalimarinus</taxon>
    </lineage>
</organism>
<gene>
    <name evidence="1" type="primary">csx16</name>
    <name evidence="1" type="ORF">NNL22_08450</name>
</gene>
<name>A0A9E8KRU9_9ALTE</name>
<evidence type="ECO:0000313" key="1">
    <source>
        <dbReference type="EMBL" id="UZW76597.1"/>
    </source>
</evidence>
<dbReference type="Proteomes" id="UP001164472">
    <property type="component" value="Chromosome"/>
</dbReference>
<sequence>MSNWFISRHQGAIDWVKTQTVVIDHFESHLSIDKINPGDNVIGNLPIHLAAQIVNLGAHYFHLTLVVPADHRGKELGIEEMKKFGVKLNKVTVKVSEEVDPSFI</sequence>
<accession>A0A9E8KRU9</accession>
<dbReference type="AlphaFoldDB" id="A0A9E8KRU9"/>
<keyword evidence="2" id="KW-1185">Reference proteome</keyword>
<dbReference type="Pfam" id="PF09652">
    <property type="entry name" value="Cas_VVA1548"/>
    <property type="match status" value="1"/>
</dbReference>
<proteinExistence type="predicted"/>
<reference evidence="1" key="1">
    <citation type="submission" date="2022-07" db="EMBL/GenBank/DDBJ databases">
        <title>Alkalimarinus sp. nov., isolated from gut of a Alitta virens.</title>
        <authorList>
            <person name="Yang A.I."/>
            <person name="Shin N.-R."/>
        </authorList>
    </citation>
    <scope>NUCLEOTIDE SEQUENCE</scope>
    <source>
        <strain evidence="1">FA028</strain>
    </source>
</reference>
<dbReference type="InterPro" id="IPR013443">
    <property type="entry name" value="CRISPR-assoc_prot_Csx16"/>
</dbReference>
<dbReference type="KEGG" id="asem:NNL22_08450"/>
<evidence type="ECO:0000313" key="2">
    <source>
        <dbReference type="Proteomes" id="UP001164472"/>
    </source>
</evidence>
<dbReference type="EMBL" id="CP101527">
    <property type="protein sequence ID" value="UZW76597.1"/>
    <property type="molecule type" value="Genomic_DNA"/>
</dbReference>
<dbReference type="RefSeq" id="WP_251812779.1">
    <property type="nucleotide sequence ID" value="NZ_CP101527.1"/>
</dbReference>